<dbReference type="FunFam" id="3.10.50.40:FF:000001">
    <property type="entry name" value="Trigger factor"/>
    <property type="match status" value="1"/>
</dbReference>
<dbReference type="SUPFAM" id="SSF109998">
    <property type="entry name" value="Triger factor/SurA peptide-binding domain-like"/>
    <property type="match status" value="1"/>
</dbReference>
<evidence type="ECO:0000256" key="2">
    <source>
        <dbReference type="ARBA" id="ARBA00005464"/>
    </source>
</evidence>
<dbReference type="InterPro" id="IPR008880">
    <property type="entry name" value="Trigger_fac_C"/>
</dbReference>
<dbReference type="InterPro" id="IPR046357">
    <property type="entry name" value="PPIase_dom_sf"/>
</dbReference>
<keyword evidence="5 12" id="KW-0132">Cell division</keyword>
<dbReference type="GO" id="GO:0051301">
    <property type="term" value="P:cell division"/>
    <property type="evidence" value="ECO:0007669"/>
    <property type="project" value="UniProtKB-KW"/>
</dbReference>
<comment type="subcellular location">
    <subcellularLocation>
        <location evidence="12">Cytoplasm</location>
    </subcellularLocation>
    <text evidence="12">About half TF is bound to the ribosome near the polypeptide exit tunnel while the other half is free in the cytoplasm.</text>
</comment>
<evidence type="ECO:0000256" key="3">
    <source>
        <dbReference type="ARBA" id="ARBA00013194"/>
    </source>
</evidence>
<keyword evidence="7 12" id="KW-0143">Chaperone</keyword>
<keyword evidence="8 12" id="KW-0413">Isomerase</keyword>
<evidence type="ECO:0000259" key="15">
    <source>
        <dbReference type="PROSITE" id="PS50059"/>
    </source>
</evidence>
<dbReference type="HAMAP" id="MF_00303">
    <property type="entry name" value="Trigger_factor_Tig"/>
    <property type="match status" value="1"/>
</dbReference>
<keyword evidence="6 12" id="KW-0697">Rotamase</keyword>
<dbReference type="STRING" id="215200.SAMN05216454_10681"/>
<name>A0A1H8HTS1_9FIRM</name>
<dbReference type="GO" id="GO:0005737">
    <property type="term" value="C:cytoplasm"/>
    <property type="evidence" value="ECO:0007669"/>
    <property type="project" value="UniProtKB-SubCell"/>
</dbReference>
<dbReference type="EC" id="5.2.1.8" evidence="3 12"/>
<evidence type="ECO:0000313" key="17">
    <source>
        <dbReference type="Proteomes" id="UP000199512"/>
    </source>
</evidence>
<feature type="domain" description="PPIase FKBP-type" evidence="15">
    <location>
        <begin position="162"/>
        <end position="247"/>
    </location>
</feature>
<dbReference type="InterPro" id="IPR005215">
    <property type="entry name" value="Trig_fac"/>
</dbReference>
<dbReference type="Gene3D" id="3.10.50.40">
    <property type="match status" value="1"/>
</dbReference>
<evidence type="ECO:0000256" key="1">
    <source>
        <dbReference type="ARBA" id="ARBA00000971"/>
    </source>
</evidence>
<keyword evidence="9 12" id="KW-0131">Cell cycle</keyword>
<dbReference type="Gene3D" id="3.30.70.1050">
    <property type="entry name" value="Trigger factor ribosome-binding domain"/>
    <property type="match status" value="1"/>
</dbReference>
<sequence length="427" mass="48027">MKAELIKKEGNSVKFEILVDGAEFEKAIDKAYNKTKSRYNIPGFRKGKAPRKIIELNYGKGVFFNDALDIVLPEVYPQAIDALEIDVVSQPQLDIKEIKEDGTIVLTADVDVKPEFTIEDYKGVEIEKIEKEVSEEEIKNELDALLEKQSRMVEVEGPVENGLIANIDFAGTLDGEAFEGGTAEGYSLEVGSGSFIPGFEEQMIGKPVGEEFDVNVTFPEDYPAEELAGKPVVFKVLVHDLKKKELPELDDNFAKDTTEFESLEELKNDIKAKLQEKADSEAKDEMKNAVVNAIAEKVEIEIPKSMVESQIDRQLDEINMQLSYQGWSLEKFAELSGQSIDEIREARREEAENLVKNTLIIEKIAELENVEVTEEDIEKDMENFAKMYNMEVAKIKEALGEAELDGIKNRLKNEKTVEMLLDAATVK</sequence>
<dbReference type="GO" id="GO:0043335">
    <property type="term" value="P:protein unfolding"/>
    <property type="evidence" value="ECO:0007669"/>
    <property type="project" value="TreeGrafter"/>
</dbReference>
<reference evidence="16 17" key="1">
    <citation type="submission" date="2016-10" db="EMBL/GenBank/DDBJ databases">
        <authorList>
            <person name="de Groot N.N."/>
        </authorList>
    </citation>
    <scope>NUCLEOTIDE SEQUENCE [LARGE SCALE GENOMIC DNA]</scope>
    <source>
        <strain evidence="16 17">Calf135</strain>
    </source>
</reference>
<comment type="catalytic activity">
    <reaction evidence="1 12 13">
        <text>[protein]-peptidylproline (omega=180) = [protein]-peptidylproline (omega=0)</text>
        <dbReference type="Rhea" id="RHEA:16237"/>
        <dbReference type="Rhea" id="RHEA-COMP:10747"/>
        <dbReference type="Rhea" id="RHEA-COMP:10748"/>
        <dbReference type="ChEBI" id="CHEBI:83833"/>
        <dbReference type="ChEBI" id="CHEBI:83834"/>
        <dbReference type="EC" id="5.2.1.8"/>
    </reaction>
</comment>
<dbReference type="Gene3D" id="1.10.3120.10">
    <property type="entry name" value="Trigger factor, C-terminal domain"/>
    <property type="match status" value="1"/>
</dbReference>
<evidence type="ECO:0000256" key="5">
    <source>
        <dbReference type="ARBA" id="ARBA00022618"/>
    </source>
</evidence>
<dbReference type="GO" id="GO:0043022">
    <property type="term" value="F:ribosome binding"/>
    <property type="evidence" value="ECO:0007669"/>
    <property type="project" value="TreeGrafter"/>
</dbReference>
<keyword evidence="12" id="KW-0963">Cytoplasm</keyword>
<protein>
    <recommendedName>
        <fullName evidence="4 12">Trigger factor</fullName>
        <shortName evidence="12">TF</shortName>
        <ecNumber evidence="3 12">5.2.1.8</ecNumber>
    </recommendedName>
    <alternativeName>
        <fullName evidence="11 12">PPIase</fullName>
    </alternativeName>
</protein>
<proteinExistence type="inferred from homology"/>
<dbReference type="RefSeq" id="WP_091975394.1">
    <property type="nucleotide sequence ID" value="NZ_CAUWDX010000042.1"/>
</dbReference>
<organism evidence="16 17">
    <name type="scientific">Peptostreptococcus russellii</name>
    <dbReference type="NCBI Taxonomy" id="215200"/>
    <lineage>
        <taxon>Bacteria</taxon>
        <taxon>Bacillati</taxon>
        <taxon>Bacillota</taxon>
        <taxon>Clostridia</taxon>
        <taxon>Peptostreptococcales</taxon>
        <taxon>Peptostreptococcaceae</taxon>
        <taxon>Peptostreptococcus</taxon>
    </lineage>
</organism>
<evidence type="ECO:0000256" key="10">
    <source>
        <dbReference type="ARBA" id="ARBA00024849"/>
    </source>
</evidence>
<evidence type="ECO:0000256" key="7">
    <source>
        <dbReference type="ARBA" id="ARBA00023186"/>
    </source>
</evidence>
<accession>A0A1H8HTS1</accession>
<evidence type="ECO:0000256" key="14">
    <source>
        <dbReference type="RuleBase" id="RU003914"/>
    </source>
</evidence>
<dbReference type="InterPro" id="IPR037041">
    <property type="entry name" value="Trigger_fac_C_sf"/>
</dbReference>
<dbReference type="SUPFAM" id="SSF54534">
    <property type="entry name" value="FKBP-like"/>
    <property type="match status" value="1"/>
</dbReference>
<comment type="domain">
    <text evidence="12">Consists of 3 domains; the N-terminus binds the ribosome, the middle domain has PPIase activity, while the C-terminus has intrinsic chaperone activity on its own.</text>
</comment>
<dbReference type="GO" id="GO:0044183">
    <property type="term" value="F:protein folding chaperone"/>
    <property type="evidence" value="ECO:0007669"/>
    <property type="project" value="TreeGrafter"/>
</dbReference>
<dbReference type="AlphaFoldDB" id="A0A1H8HTS1"/>
<dbReference type="InterPro" id="IPR027304">
    <property type="entry name" value="Trigger_fact/SurA_dom_sf"/>
</dbReference>
<dbReference type="OrthoDB" id="9767721at2"/>
<dbReference type="SUPFAM" id="SSF102735">
    <property type="entry name" value="Trigger factor ribosome-binding domain"/>
    <property type="match status" value="1"/>
</dbReference>
<dbReference type="Pfam" id="PF05698">
    <property type="entry name" value="Trigger_C"/>
    <property type="match status" value="1"/>
</dbReference>
<dbReference type="Proteomes" id="UP000199512">
    <property type="component" value="Unassembled WGS sequence"/>
</dbReference>
<evidence type="ECO:0000256" key="11">
    <source>
        <dbReference type="ARBA" id="ARBA00029986"/>
    </source>
</evidence>
<comment type="function">
    <text evidence="10 12">Involved in protein export. Acts as a chaperone by maintaining the newly synthesized protein in an open conformation. Functions as a peptidyl-prolyl cis-trans isomerase.</text>
</comment>
<dbReference type="GO" id="GO:0051083">
    <property type="term" value="P:'de novo' cotranslational protein folding"/>
    <property type="evidence" value="ECO:0007669"/>
    <property type="project" value="TreeGrafter"/>
</dbReference>
<dbReference type="EMBL" id="FODF01000006">
    <property type="protein sequence ID" value="SEN59562.1"/>
    <property type="molecule type" value="Genomic_DNA"/>
</dbReference>
<dbReference type="GO" id="GO:0003755">
    <property type="term" value="F:peptidyl-prolyl cis-trans isomerase activity"/>
    <property type="evidence" value="ECO:0007669"/>
    <property type="project" value="UniProtKB-UniRule"/>
</dbReference>
<dbReference type="PANTHER" id="PTHR30560">
    <property type="entry name" value="TRIGGER FACTOR CHAPERONE AND PEPTIDYL-PROLYL CIS/TRANS ISOMERASE"/>
    <property type="match status" value="1"/>
</dbReference>
<evidence type="ECO:0000256" key="8">
    <source>
        <dbReference type="ARBA" id="ARBA00023235"/>
    </source>
</evidence>
<evidence type="ECO:0000256" key="9">
    <source>
        <dbReference type="ARBA" id="ARBA00023306"/>
    </source>
</evidence>
<evidence type="ECO:0000256" key="13">
    <source>
        <dbReference type="PROSITE-ProRule" id="PRU00277"/>
    </source>
</evidence>
<comment type="similarity">
    <text evidence="2 12 14">Belongs to the FKBP-type PPIase family. Tig subfamily.</text>
</comment>
<dbReference type="Pfam" id="PF00254">
    <property type="entry name" value="FKBP_C"/>
    <property type="match status" value="1"/>
</dbReference>
<evidence type="ECO:0000313" key="16">
    <source>
        <dbReference type="EMBL" id="SEN59562.1"/>
    </source>
</evidence>
<dbReference type="GO" id="GO:0015031">
    <property type="term" value="P:protein transport"/>
    <property type="evidence" value="ECO:0007669"/>
    <property type="project" value="UniProtKB-UniRule"/>
</dbReference>
<dbReference type="PROSITE" id="PS50059">
    <property type="entry name" value="FKBP_PPIASE"/>
    <property type="match status" value="1"/>
</dbReference>
<dbReference type="InterPro" id="IPR036611">
    <property type="entry name" value="Trigger_fac_ribosome-bd_sf"/>
</dbReference>
<dbReference type="InterPro" id="IPR008881">
    <property type="entry name" value="Trigger_fac_ribosome-bd_bac"/>
</dbReference>
<evidence type="ECO:0000256" key="6">
    <source>
        <dbReference type="ARBA" id="ARBA00023110"/>
    </source>
</evidence>
<evidence type="ECO:0000256" key="4">
    <source>
        <dbReference type="ARBA" id="ARBA00016902"/>
    </source>
</evidence>
<evidence type="ECO:0000256" key="12">
    <source>
        <dbReference type="HAMAP-Rule" id="MF_00303"/>
    </source>
</evidence>
<keyword evidence="17" id="KW-1185">Reference proteome</keyword>
<dbReference type="PIRSF" id="PIRSF003095">
    <property type="entry name" value="Trigger_factor"/>
    <property type="match status" value="1"/>
</dbReference>
<dbReference type="InterPro" id="IPR001179">
    <property type="entry name" value="PPIase_FKBP_dom"/>
</dbReference>
<dbReference type="NCBIfam" id="TIGR00115">
    <property type="entry name" value="tig"/>
    <property type="match status" value="1"/>
</dbReference>
<dbReference type="PANTHER" id="PTHR30560:SF3">
    <property type="entry name" value="TRIGGER FACTOR-LIKE PROTEIN TIG, CHLOROPLASTIC"/>
    <property type="match status" value="1"/>
</dbReference>
<dbReference type="Pfam" id="PF05697">
    <property type="entry name" value="Trigger_N"/>
    <property type="match status" value="1"/>
</dbReference>
<gene>
    <name evidence="12" type="primary">tig</name>
    <name evidence="16" type="ORF">SAMN05216454_10681</name>
</gene>